<sequence length="213" mass="24838">MSRELKVKQIIINILNDDERLVCLSKTHNSESMYVTLLNESQRYITFRISNHEAYSGFLSVPTFVLSKSNSLGPVIRDYLDKASWFNVDYSSYFMMSVIKHSQSHKISFQIDDLYSAFSDEKQGMVFYEVHNYHSHNKKSITANGLDEDVNQIMRKLYSTSLISSYKKGDGELLIFLSESGFRLLDIFSKNYINKFVSDYENIRWNDINLPNN</sequence>
<protein>
    <submittedName>
        <fullName evidence="1">Uncharacterized protein</fullName>
    </submittedName>
</protein>
<dbReference type="RefSeq" id="WP_057892154.1">
    <property type="nucleotide sequence ID" value="NZ_AZFV01000014.1"/>
</dbReference>
<dbReference type="Proteomes" id="UP000051302">
    <property type="component" value="Unassembled WGS sequence"/>
</dbReference>
<reference evidence="1 2" key="1">
    <citation type="journal article" date="2015" name="Genome Announc.">
        <title>Expanding the biotechnology potential of lactobacilli through comparative genomics of 213 strains and associated genera.</title>
        <authorList>
            <person name="Sun Z."/>
            <person name="Harris H.M."/>
            <person name="McCann A."/>
            <person name="Guo C."/>
            <person name="Argimon S."/>
            <person name="Zhang W."/>
            <person name="Yang X."/>
            <person name="Jeffery I.B."/>
            <person name="Cooney J.C."/>
            <person name="Kagawa T.F."/>
            <person name="Liu W."/>
            <person name="Song Y."/>
            <person name="Salvetti E."/>
            <person name="Wrobel A."/>
            <person name="Rasinkangas P."/>
            <person name="Parkhill J."/>
            <person name="Rea M.C."/>
            <person name="O'Sullivan O."/>
            <person name="Ritari J."/>
            <person name="Douillard F.P."/>
            <person name="Paul Ross R."/>
            <person name="Yang R."/>
            <person name="Briner A.E."/>
            <person name="Felis G.E."/>
            <person name="de Vos W.M."/>
            <person name="Barrangou R."/>
            <person name="Klaenhammer T.R."/>
            <person name="Caufield P.W."/>
            <person name="Cui Y."/>
            <person name="Zhang H."/>
            <person name="O'Toole P.W."/>
        </authorList>
    </citation>
    <scope>NUCLEOTIDE SEQUENCE [LARGE SCALE GENOMIC DNA]</scope>
    <source>
        <strain evidence="1 2">DSM 16982</strain>
    </source>
</reference>
<dbReference type="PATRIC" id="fig|1423774.3.peg.599"/>
<proteinExistence type="predicted"/>
<name>A0A0R1WFN1_9LACO</name>
<dbReference type="AlphaFoldDB" id="A0A0R1WFN1"/>
<comment type="caution">
    <text evidence="1">The sequence shown here is derived from an EMBL/GenBank/DDBJ whole genome shotgun (WGS) entry which is preliminary data.</text>
</comment>
<evidence type="ECO:0000313" key="2">
    <source>
        <dbReference type="Proteomes" id="UP000051302"/>
    </source>
</evidence>
<evidence type="ECO:0000313" key="1">
    <source>
        <dbReference type="EMBL" id="KRM16575.1"/>
    </source>
</evidence>
<gene>
    <name evidence="1" type="ORF">FD31_GL000583</name>
</gene>
<organism evidence="1 2">
    <name type="scientific">Companilactobacillus nantensis DSM 16982</name>
    <dbReference type="NCBI Taxonomy" id="1423774"/>
    <lineage>
        <taxon>Bacteria</taxon>
        <taxon>Bacillati</taxon>
        <taxon>Bacillota</taxon>
        <taxon>Bacilli</taxon>
        <taxon>Lactobacillales</taxon>
        <taxon>Lactobacillaceae</taxon>
        <taxon>Companilactobacillus</taxon>
    </lineage>
</organism>
<accession>A0A0R1WFN1</accession>
<dbReference type="EMBL" id="AZFV01000014">
    <property type="protein sequence ID" value="KRM16575.1"/>
    <property type="molecule type" value="Genomic_DNA"/>
</dbReference>
<keyword evidence="2" id="KW-1185">Reference proteome</keyword>